<dbReference type="GO" id="GO:0004458">
    <property type="term" value="F:D-lactate dehydrogenase (cytochrome) activity"/>
    <property type="evidence" value="ECO:0007669"/>
    <property type="project" value="UniProtKB-EC"/>
</dbReference>
<dbReference type="InterPro" id="IPR004113">
    <property type="entry name" value="FAD-bd_oxidored_4_C"/>
</dbReference>
<feature type="domain" description="FAD-binding PCMH-type" evidence="12">
    <location>
        <begin position="43"/>
        <end position="271"/>
    </location>
</feature>
<evidence type="ECO:0000313" key="13">
    <source>
        <dbReference type="EMBL" id="KAB8037568.1"/>
    </source>
</evidence>
<proteinExistence type="inferred from homology"/>
<comment type="cofactor">
    <cofactor evidence="1">
        <name>FAD</name>
        <dbReference type="ChEBI" id="CHEBI:57692"/>
    </cofactor>
</comment>
<dbReference type="InterPro" id="IPR016164">
    <property type="entry name" value="FAD-linked_Oxase-like_C"/>
</dbReference>
<comment type="caution">
    <text evidence="13">The sequence shown here is derived from an EMBL/GenBank/DDBJ whole genome shotgun (WGS) entry which is preliminary data.</text>
</comment>
<evidence type="ECO:0000256" key="2">
    <source>
        <dbReference type="ARBA" id="ARBA00008000"/>
    </source>
</evidence>
<keyword evidence="5" id="KW-0274">FAD</keyword>
<dbReference type="PROSITE" id="PS51379">
    <property type="entry name" value="4FE4S_FER_2"/>
    <property type="match status" value="1"/>
</dbReference>
<keyword evidence="6" id="KW-0809">Transit peptide</keyword>
<dbReference type="SUPFAM" id="SSF55103">
    <property type="entry name" value="FAD-linked oxidases, C-terminal domain"/>
    <property type="match status" value="1"/>
</dbReference>
<dbReference type="GO" id="GO:0008720">
    <property type="term" value="F:D-lactate dehydrogenase (NAD+) activity"/>
    <property type="evidence" value="ECO:0007669"/>
    <property type="project" value="TreeGrafter"/>
</dbReference>
<dbReference type="OrthoDB" id="9815648at2"/>
<sequence>MIAAEQDKNFNNFLKLIKQALPKKNILFDPLSLYSYANDASHYYLVPKLVLIVDEEVEIQSIFKSAKKYKIPLTIRAAGSSLSGQSITDSVLLVISWKWRKYKILNDGNEIELQAGVIGKDANYYLAKYQKKIGPDPSSLDFAKIGGIAANNASGMCCGVKNNSYHTLKNIRVIFNNGTILDTSDEVSIQDFKKTNKFICEKIIEIRKKILINNNIKEKIQNKYKIKNTVGYSLNSFLDFEDPIDIISHLMIGSEGTLGFISSITYKTIYEDPYKKAALCFFSDLRSAMEAVLILNDENISSLEFLDATSIKCAKKELSEFLSQEINTYEHCLLIIDLRDSSEMNLNQKILEINKKINRCQNVITYSQFYENDKYQKIMKIRKSILPIVQSQRKPNFLALLEDVAFPLESLPQGSFDLKELFKQHGFENSCLFGHAKDGNLHFILEMKFENENDKIKYEIFMKNLATLVIDKHNGSLKAEHGTGRNIAPFIEVEWGKEINDIMHEIKQILDPEIILNPDVILSSDKFIHTKNLKQITEIDIHLDKCNECGACERICPSYGLSLTPRQRIVSLRAMNFIQKNNKTKIYKNMFKHFKYYGSDTCAASGMCATVCPVGVDTGKVIKNWRIKHKSVFLSYIWNFLSQFHFMIHFFGKLYLKIKTSYHD</sequence>
<dbReference type="GO" id="GO:0046872">
    <property type="term" value="F:metal ion binding"/>
    <property type="evidence" value="ECO:0007669"/>
    <property type="project" value="UniProtKB-KW"/>
</dbReference>
<evidence type="ECO:0000256" key="1">
    <source>
        <dbReference type="ARBA" id="ARBA00001974"/>
    </source>
</evidence>
<keyword evidence="8" id="KW-0408">Iron</keyword>
<dbReference type="AlphaFoldDB" id="A0A6N6VRC4"/>
<dbReference type="InterPro" id="IPR016169">
    <property type="entry name" value="FAD-bd_PCMH_sub2"/>
</dbReference>
<dbReference type="GO" id="GO:0071949">
    <property type="term" value="F:FAD binding"/>
    <property type="evidence" value="ECO:0007669"/>
    <property type="project" value="InterPro"/>
</dbReference>
<evidence type="ECO:0000256" key="9">
    <source>
        <dbReference type="ARBA" id="ARBA00023014"/>
    </source>
</evidence>
<keyword evidence="4" id="KW-0479">Metal-binding</keyword>
<dbReference type="Pfam" id="PF02913">
    <property type="entry name" value="FAD-oxidase_C"/>
    <property type="match status" value="1"/>
</dbReference>
<evidence type="ECO:0000259" key="12">
    <source>
        <dbReference type="PROSITE" id="PS51387"/>
    </source>
</evidence>
<keyword evidence="3" id="KW-0285">Flavoprotein</keyword>
<evidence type="ECO:0000259" key="11">
    <source>
        <dbReference type="PROSITE" id="PS51379"/>
    </source>
</evidence>
<protein>
    <recommendedName>
        <fullName evidence="10">D-lactate dehydrogenase (cytochrome)</fullName>
        <ecNumber evidence="10">1.1.2.4</ecNumber>
    </recommendedName>
</protein>
<dbReference type="PROSITE" id="PS51387">
    <property type="entry name" value="FAD_PCMH"/>
    <property type="match status" value="1"/>
</dbReference>
<dbReference type="Gene3D" id="3.30.43.10">
    <property type="entry name" value="Uridine Diphospho-n-acetylenolpyruvylglucosamine Reductase, domain 2"/>
    <property type="match status" value="1"/>
</dbReference>
<organism evidence="13 14">
    <name type="scientific">Silvanigrella paludirubra</name>
    <dbReference type="NCBI Taxonomy" id="2499159"/>
    <lineage>
        <taxon>Bacteria</taxon>
        <taxon>Pseudomonadati</taxon>
        <taxon>Bdellovibrionota</taxon>
        <taxon>Oligoflexia</taxon>
        <taxon>Silvanigrellales</taxon>
        <taxon>Silvanigrellaceae</taxon>
        <taxon>Silvanigrella</taxon>
    </lineage>
</organism>
<dbReference type="PROSITE" id="PS00198">
    <property type="entry name" value="4FE4S_FER_1"/>
    <property type="match status" value="1"/>
</dbReference>
<dbReference type="InterPro" id="IPR017896">
    <property type="entry name" value="4Fe4S_Fe-S-bd"/>
</dbReference>
<dbReference type="PANTHER" id="PTHR11748:SF111">
    <property type="entry name" value="D-LACTATE DEHYDROGENASE, MITOCHONDRIAL-RELATED"/>
    <property type="match status" value="1"/>
</dbReference>
<name>A0A6N6VRC4_9BACT</name>
<dbReference type="InterPro" id="IPR036318">
    <property type="entry name" value="FAD-bd_PCMH-like_sf"/>
</dbReference>
<dbReference type="InterPro" id="IPR017900">
    <property type="entry name" value="4Fe4S_Fe_S_CS"/>
</dbReference>
<dbReference type="Gene3D" id="3.30.465.10">
    <property type="match status" value="1"/>
</dbReference>
<dbReference type="SUPFAM" id="SSF56176">
    <property type="entry name" value="FAD-binding/transporter-associated domain-like"/>
    <property type="match status" value="1"/>
</dbReference>
<reference evidence="13 14" key="1">
    <citation type="submission" date="2019-10" db="EMBL/GenBank/DDBJ databases">
        <title>New species of Slilvanegrellaceae.</title>
        <authorList>
            <person name="Pitt A."/>
            <person name="Hahn M.W."/>
        </authorList>
    </citation>
    <scope>NUCLEOTIDE SEQUENCE [LARGE SCALE GENOMIC DNA]</scope>
    <source>
        <strain evidence="13 14">SP-Ram-0.45-NSY-1</strain>
    </source>
</reference>
<dbReference type="InterPro" id="IPR016166">
    <property type="entry name" value="FAD-bd_PCMH"/>
</dbReference>
<dbReference type="EC" id="1.1.2.4" evidence="10"/>
<evidence type="ECO:0000256" key="10">
    <source>
        <dbReference type="ARBA" id="ARBA00038897"/>
    </source>
</evidence>
<dbReference type="InterPro" id="IPR009051">
    <property type="entry name" value="Helical_ferredxn"/>
</dbReference>
<evidence type="ECO:0000313" key="14">
    <source>
        <dbReference type="Proteomes" id="UP000437748"/>
    </source>
</evidence>
<dbReference type="InterPro" id="IPR016167">
    <property type="entry name" value="FAD-bd_PCMH_sub1"/>
</dbReference>
<dbReference type="GO" id="GO:1903457">
    <property type="term" value="P:lactate catabolic process"/>
    <property type="evidence" value="ECO:0007669"/>
    <property type="project" value="TreeGrafter"/>
</dbReference>
<dbReference type="GO" id="GO:0051536">
    <property type="term" value="F:iron-sulfur cluster binding"/>
    <property type="evidence" value="ECO:0007669"/>
    <property type="project" value="UniProtKB-KW"/>
</dbReference>
<keyword evidence="14" id="KW-1185">Reference proteome</keyword>
<dbReference type="Proteomes" id="UP000437748">
    <property type="component" value="Unassembled WGS sequence"/>
</dbReference>
<keyword evidence="9" id="KW-0411">Iron-sulfur</keyword>
<evidence type="ECO:0000256" key="3">
    <source>
        <dbReference type="ARBA" id="ARBA00022630"/>
    </source>
</evidence>
<dbReference type="Gene3D" id="1.10.1060.10">
    <property type="entry name" value="Alpha-helical ferredoxin"/>
    <property type="match status" value="1"/>
</dbReference>
<evidence type="ECO:0000256" key="6">
    <source>
        <dbReference type="ARBA" id="ARBA00022946"/>
    </source>
</evidence>
<dbReference type="RefSeq" id="WP_153420650.1">
    <property type="nucleotide sequence ID" value="NZ_WFLM01000004.1"/>
</dbReference>
<dbReference type="PANTHER" id="PTHR11748">
    <property type="entry name" value="D-LACTATE DEHYDROGENASE"/>
    <property type="match status" value="1"/>
</dbReference>
<dbReference type="InterPro" id="IPR006094">
    <property type="entry name" value="Oxid_FAD_bind_N"/>
</dbReference>
<keyword evidence="7" id="KW-0560">Oxidoreductase</keyword>
<gene>
    <name evidence="13" type="ORF">GCL60_10345</name>
</gene>
<dbReference type="Gene3D" id="3.30.70.2740">
    <property type="match status" value="1"/>
</dbReference>
<dbReference type="SUPFAM" id="SSF46548">
    <property type="entry name" value="alpha-helical ferredoxin"/>
    <property type="match status" value="1"/>
</dbReference>
<evidence type="ECO:0000256" key="4">
    <source>
        <dbReference type="ARBA" id="ARBA00022723"/>
    </source>
</evidence>
<comment type="similarity">
    <text evidence="2">Belongs to the FAD-binding oxidoreductase/transferase type 4 family.</text>
</comment>
<dbReference type="Pfam" id="PF01565">
    <property type="entry name" value="FAD_binding_4"/>
    <property type="match status" value="1"/>
</dbReference>
<evidence type="ECO:0000256" key="8">
    <source>
        <dbReference type="ARBA" id="ARBA00023004"/>
    </source>
</evidence>
<evidence type="ECO:0000256" key="5">
    <source>
        <dbReference type="ARBA" id="ARBA00022827"/>
    </source>
</evidence>
<feature type="domain" description="4Fe-4S ferredoxin-type" evidence="11">
    <location>
        <begin position="537"/>
        <end position="566"/>
    </location>
</feature>
<accession>A0A6N6VRC4</accession>
<dbReference type="Pfam" id="PF13183">
    <property type="entry name" value="Fer4_8"/>
    <property type="match status" value="1"/>
</dbReference>
<dbReference type="EMBL" id="WFLM01000004">
    <property type="protein sequence ID" value="KAB8037568.1"/>
    <property type="molecule type" value="Genomic_DNA"/>
</dbReference>
<evidence type="ECO:0000256" key="7">
    <source>
        <dbReference type="ARBA" id="ARBA00023002"/>
    </source>
</evidence>